<dbReference type="EMBL" id="JADEXS010000007">
    <property type="protein sequence ID" value="MBE9021100.1"/>
    <property type="molecule type" value="Genomic_DNA"/>
</dbReference>
<dbReference type="RefSeq" id="WP_190882068.1">
    <property type="nucleotide sequence ID" value="NZ_JADEXS020000003.1"/>
</dbReference>
<proteinExistence type="predicted"/>
<accession>A0A8J6ZQS3</accession>
<gene>
    <name evidence="1" type="ORF">IQ276_01095</name>
</gene>
<dbReference type="AlphaFoldDB" id="A0A8J6ZQS3"/>
<comment type="caution">
    <text evidence="1">The sequence shown here is derived from an EMBL/GenBank/DDBJ whole genome shotgun (WGS) entry which is preliminary data.</text>
</comment>
<evidence type="ECO:0000313" key="2">
    <source>
        <dbReference type="Proteomes" id="UP000622533"/>
    </source>
</evidence>
<keyword evidence="2" id="KW-1185">Reference proteome</keyword>
<protein>
    <submittedName>
        <fullName evidence="1">Uncharacterized protein</fullName>
    </submittedName>
</protein>
<reference evidence="1" key="1">
    <citation type="submission" date="2020-10" db="EMBL/GenBank/DDBJ databases">
        <authorList>
            <person name="Castelo-Branco R."/>
            <person name="Eusebio N."/>
            <person name="Adriana R."/>
            <person name="Vieira A."/>
            <person name="Brugerolle De Fraissinette N."/>
            <person name="Rezende De Castro R."/>
            <person name="Schneider M.P."/>
            <person name="Vasconcelos V."/>
            <person name="Leao P.N."/>
        </authorList>
    </citation>
    <scope>NUCLEOTIDE SEQUENCE</scope>
    <source>
        <strain evidence="1">LEGE 12446</strain>
    </source>
</reference>
<name>A0A8J6ZQS3_DESMC</name>
<evidence type="ECO:0000313" key="1">
    <source>
        <dbReference type="EMBL" id="MBE9021100.1"/>
    </source>
</evidence>
<sequence length="151" mass="17973">MAMDKYPLDWLKTSCEQVYCRTIAERTWRKWLRLCQVPQYAREVVKEQALWLLTLAYLKKPDPSKKVTLFQVKFKLAENEIVEFYLAEAIYNACYTNVIGKDLPEIILRVTGKQISLRTLYRRAKKRRVTLKASQKLTRPEVEQWIEWATA</sequence>
<organism evidence="1 2">
    <name type="scientific">Desmonostoc muscorum LEGE 12446</name>
    <dbReference type="NCBI Taxonomy" id="1828758"/>
    <lineage>
        <taxon>Bacteria</taxon>
        <taxon>Bacillati</taxon>
        <taxon>Cyanobacteriota</taxon>
        <taxon>Cyanophyceae</taxon>
        <taxon>Nostocales</taxon>
        <taxon>Nostocaceae</taxon>
        <taxon>Desmonostoc</taxon>
    </lineage>
</organism>
<dbReference type="Proteomes" id="UP000622533">
    <property type="component" value="Unassembled WGS sequence"/>
</dbReference>